<sequence>MTFHLESCSYVCAAQDVLVYLFGESAVHLTLEGLGTVTVQELGQSVREALHIPDSAREVFAFWLCSPLLDLQLKLRHQPYKLCRQWQDLLYRFTDASEEDISQDEPYLQFRRNVFYPKSKEQQIEDEAVLRLLYDEAKSNILAGRYPCDPEHWTDLGALSFALDEGTGLDDQQFATKVSSYVPAHVAIGSGGLFSTLRGKSSRQAGVEQNLLAAYRKLCTSVGDSPEPTQLLHQYLHTCHTLPYYGYPEEEGDSHILWLEFDGEEDGTAVNKLLKIYSKQVRKMSSASQYVVVAACLRSVANYLTVARAR</sequence>
<dbReference type="InterPro" id="IPR000299">
    <property type="entry name" value="FERM_domain"/>
</dbReference>
<dbReference type="InterPro" id="IPR019748">
    <property type="entry name" value="FERM_central"/>
</dbReference>
<dbReference type="Ensembl" id="ENSTRUT00000088904.1">
    <property type="protein sequence ID" value="ENSTRUP00000071540.1"/>
    <property type="gene ID" value="ENSTRUG00000029927.1"/>
</dbReference>
<proteinExistence type="predicted"/>
<organism evidence="3 4">
    <name type="scientific">Takifugu rubripes</name>
    <name type="common">Japanese pufferfish</name>
    <name type="synonym">Fugu rubripes</name>
    <dbReference type="NCBI Taxonomy" id="31033"/>
    <lineage>
        <taxon>Eukaryota</taxon>
        <taxon>Metazoa</taxon>
        <taxon>Chordata</taxon>
        <taxon>Craniata</taxon>
        <taxon>Vertebrata</taxon>
        <taxon>Euteleostomi</taxon>
        <taxon>Actinopterygii</taxon>
        <taxon>Neopterygii</taxon>
        <taxon>Teleostei</taxon>
        <taxon>Neoteleostei</taxon>
        <taxon>Acanthomorphata</taxon>
        <taxon>Eupercaria</taxon>
        <taxon>Tetraodontiformes</taxon>
        <taxon>Tetradontoidea</taxon>
        <taxon>Tetraodontidae</taxon>
        <taxon>Takifugu</taxon>
    </lineage>
</organism>
<dbReference type="OMA" id="EHTEEHY"/>
<dbReference type="GeneTree" id="ENSGT00530000063721"/>
<accession>A0A674NCR7</accession>
<dbReference type="GO" id="GO:0005886">
    <property type="term" value="C:plasma membrane"/>
    <property type="evidence" value="ECO:0007669"/>
    <property type="project" value="TreeGrafter"/>
</dbReference>
<dbReference type="PANTHER" id="PTHR13283:SF10">
    <property type="entry name" value="FERM DOMAIN-CONTAINING PROTEIN 8"/>
    <property type="match status" value="1"/>
</dbReference>
<dbReference type="Pfam" id="PF00373">
    <property type="entry name" value="FERM_M"/>
    <property type="match status" value="1"/>
</dbReference>
<name>A0A674NCR7_TAKRU</name>
<evidence type="ECO:0000313" key="3">
    <source>
        <dbReference type="Ensembl" id="ENSTRUP00000071540.1"/>
    </source>
</evidence>
<dbReference type="InParanoid" id="A0A674NCR7"/>
<dbReference type="SUPFAM" id="SSF47031">
    <property type="entry name" value="Second domain of FERM"/>
    <property type="match status" value="1"/>
</dbReference>
<dbReference type="PANTHER" id="PTHR13283">
    <property type="entry name" value="KREV INTERACTION TRAPPED 1-RELATED"/>
    <property type="match status" value="1"/>
</dbReference>
<feature type="domain" description="FERM" evidence="2">
    <location>
        <begin position="15"/>
        <end position="310"/>
    </location>
</feature>
<dbReference type="InterPro" id="IPR014352">
    <property type="entry name" value="FERM/acyl-CoA-bd_prot_sf"/>
</dbReference>
<dbReference type="InterPro" id="IPR035963">
    <property type="entry name" value="FERM_2"/>
</dbReference>
<dbReference type="Gene3D" id="3.10.20.90">
    <property type="entry name" value="Phosphatidylinositol 3-kinase Catalytic Subunit, Chain A, domain 1"/>
    <property type="match status" value="1"/>
</dbReference>
<dbReference type="InterPro" id="IPR019749">
    <property type="entry name" value="Band_41_domain"/>
</dbReference>
<reference evidence="3" key="3">
    <citation type="submission" date="2025-09" db="UniProtKB">
        <authorList>
            <consortium name="Ensembl"/>
        </authorList>
    </citation>
    <scope>IDENTIFICATION</scope>
</reference>
<reference evidence="3" key="2">
    <citation type="submission" date="2025-08" db="UniProtKB">
        <authorList>
            <consortium name="Ensembl"/>
        </authorList>
    </citation>
    <scope>IDENTIFICATION</scope>
</reference>
<dbReference type="SMART" id="SM00295">
    <property type="entry name" value="B41"/>
    <property type="match status" value="1"/>
</dbReference>
<dbReference type="PROSITE" id="PS50057">
    <property type="entry name" value="FERM_3"/>
    <property type="match status" value="1"/>
</dbReference>
<evidence type="ECO:0000256" key="1">
    <source>
        <dbReference type="ARBA" id="ARBA00039547"/>
    </source>
</evidence>
<dbReference type="InterPro" id="IPR051594">
    <property type="entry name" value="KRIT1/FRMD8"/>
</dbReference>
<protein>
    <recommendedName>
        <fullName evidence="1">FERM domain-containing protein 8</fullName>
    </recommendedName>
</protein>
<dbReference type="Gene3D" id="1.20.80.10">
    <property type="match status" value="1"/>
</dbReference>
<dbReference type="GO" id="GO:0090090">
    <property type="term" value="P:negative regulation of canonical Wnt signaling pathway"/>
    <property type="evidence" value="ECO:0007669"/>
    <property type="project" value="TreeGrafter"/>
</dbReference>
<evidence type="ECO:0000259" key="2">
    <source>
        <dbReference type="PROSITE" id="PS50057"/>
    </source>
</evidence>
<keyword evidence="4" id="KW-1185">Reference proteome</keyword>
<reference evidence="3 4" key="1">
    <citation type="journal article" date="2011" name="Genome Biol. Evol.">
        <title>Integration of the genetic map and genome assembly of fugu facilitates insights into distinct features of genome evolution in teleosts and mammals.</title>
        <authorList>
            <person name="Kai W."/>
            <person name="Kikuchi K."/>
            <person name="Tohari S."/>
            <person name="Chew A.K."/>
            <person name="Tay A."/>
            <person name="Fujiwara A."/>
            <person name="Hosoya S."/>
            <person name="Suetake H."/>
            <person name="Naruse K."/>
            <person name="Brenner S."/>
            <person name="Suzuki Y."/>
            <person name="Venkatesh B."/>
        </authorList>
    </citation>
    <scope>NUCLEOTIDE SEQUENCE [LARGE SCALE GENOMIC DNA]</scope>
</reference>
<dbReference type="AlphaFoldDB" id="A0A674NCR7"/>
<dbReference type="Proteomes" id="UP000005226">
    <property type="component" value="Chromosome 15"/>
</dbReference>
<evidence type="ECO:0000313" key="4">
    <source>
        <dbReference type="Proteomes" id="UP000005226"/>
    </source>
</evidence>